<dbReference type="AlphaFoldDB" id="A0A7K3WC98"/>
<keyword evidence="1 4" id="KW-0489">Methyltransferase</keyword>
<dbReference type="PANTHER" id="PTHR43861">
    <property type="entry name" value="TRANS-ACONITATE 2-METHYLTRANSFERASE-RELATED"/>
    <property type="match status" value="1"/>
</dbReference>
<dbReference type="GO" id="GO:0032259">
    <property type="term" value="P:methylation"/>
    <property type="evidence" value="ECO:0007669"/>
    <property type="project" value="UniProtKB-KW"/>
</dbReference>
<dbReference type="Pfam" id="PF13649">
    <property type="entry name" value="Methyltransf_25"/>
    <property type="match status" value="1"/>
</dbReference>
<dbReference type="CDD" id="cd02440">
    <property type="entry name" value="AdoMet_MTases"/>
    <property type="match status" value="1"/>
</dbReference>
<keyword evidence="2 4" id="KW-0808">Transferase</keyword>
<comment type="caution">
    <text evidence="4">The sequence shown here is derived from an EMBL/GenBank/DDBJ whole genome shotgun (WGS) entry which is preliminary data.</text>
</comment>
<name>A0A7K3WC98_9ACTN</name>
<dbReference type="Gene3D" id="3.40.50.150">
    <property type="entry name" value="Vaccinia Virus protein VP39"/>
    <property type="match status" value="1"/>
</dbReference>
<protein>
    <submittedName>
        <fullName evidence="4">Class I SAM-dependent methyltransferase</fullName>
    </submittedName>
</protein>
<evidence type="ECO:0000313" key="4">
    <source>
        <dbReference type="EMBL" id="NEL53977.1"/>
    </source>
</evidence>
<sequence>MDLQPVRDAYSTMSEQYIGLLDSGWPDDQDDTALVRRHLTGLAGPVFDLGCGPGHWTAYLDSLGAEVTGVDPVPEFIAHARATYTGSRFRLGSMMELDVPEHSVAGILSWYSTIHVPPPELGDVLAEFHRILAPSGVLVAGFFDSDDAVAAFEHKVITAYRWPADVFAQHLVAAGFDEIQRLQHQIPERPHRKYAAIAVRAC</sequence>
<dbReference type="InterPro" id="IPR029063">
    <property type="entry name" value="SAM-dependent_MTases_sf"/>
</dbReference>
<dbReference type="Proteomes" id="UP000470470">
    <property type="component" value="Unassembled WGS sequence"/>
</dbReference>
<dbReference type="GO" id="GO:0008168">
    <property type="term" value="F:methyltransferase activity"/>
    <property type="evidence" value="ECO:0007669"/>
    <property type="project" value="UniProtKB-KW"/>
</dbReference>
<feature type="domain" description="Methyltransferase" evidence="3">
    <location>
        <begin position="46"/>
        <end position="136"/>
    </location>
</feature>
<evidence type="ECO:0000313" key="5">
    <source>
        <dbReference type="Proteomes" id="UP000470470"/>
    </source>
</evidence>
<keyword evidence="5" id="KW-1185">Reference proteome</keyword>
<evidence type="ECO:0000259" key="3">
    <source>
        <dbReference type="Pfam" id="PF13649"/>
    </source>
</evidence>
<dbReference type="PANTHER" id="PTHR43861:SF1">
    <property type="entry name" value="TRANS-ACONITATE 2-METHYLTRANSFERASE"/>
    <property type="match status" value="1"/>
</dbReference>
<organism evidence="4 5">
    <name type="scientific">Goekera deserti</name>
    <dbReference type="NCBI Taxonomy" id="2497753"/>
    <lineage>
        <taxon>Bacteria</taxon>
        <taxon>Bacillati</taxon>
        <taxon>Actinomycetota</taxon>
        <taxon>Actinomycetes</taxon>
        <taxon>Geodermatophilales</taxon>
        <taxon>Geodermatophilaceae</taxon>
        <taxon>Goekera</taxon>
    </lineage>
</organism>
<accession>A0A7K3WC98</accession>
<gene>
    <name evidence="4" type="ORF">G1H19_08200</name>
</gene>
<dbReference type="InterPro" id="IPR041698">
    <property type="entry name" value="Methyltransf_25"/>
</dbReference>
<reference evidence="4 5" key="1">
    <citation type="submission" date="2020-02" db="EMBL/GenBank/DDBJ databases">
        <title>The whole genome sequence of CPCC 205119.</title>
        <authorList>
            <person name="Jiang Z."/>
        </authorList>
    </citation>
    <scope>NUCLEOTIDE SEQUENCE [LARGE SCALE GENOMIC DNA]</scope>
    <source>
        <strain evidence="4 5">CPCC 205119</strain>
    </source>
</reference>
<dbReference type="SUPFAM" id="SSF53335">
    <property type="entry name" value="S-adenosyl-L-methionine-dependent methyltransferases"/>
    <property type="match status" value="1"/>
</dbReference>
<dbReference type="EMBL" id="JAAGWK010000010">
    <property type="protein sequence ID" value="NEL53977.1"/>
    <property type="molecule type" value="Genomic_DNA"/>
</dbReference>
<evidence type="ECO:0000256" key="2">
    <source>
        <dbReference type="ARBA" id="ARBA00022679"/>
    </source>
</evidence>
<dbReference type="RefSeq" id="WP_162392732.1">
    <property type="nucleotide sequence ID" value="NZ_JAABOZ010000002.1"/>
</dbReference>
<proteinExistence type="predicted"/>
<evidence type="ECO:0000256" key="1">
    <source>
        <dbReference type="ARBA" id="ARBA00022603"/>
    </source>
</evidence>